<dbReference type="SUPFAM" id="SSF56925">
    <property type="entry name" value="OMPA-like"/>
    <property type="match status" value="1"/>
</dbReference>
<evidence type="ECO:0000256" key="5">
    <source>
        <dbReference type="ARBA" id="ARBA00038306"/>
    </source>
</evidence>
<accession>A0AA37M3L0</accession>
<dbReference type="Proteomes" id="UP001055286">
    <property type="component" value="Unassembled WGS sequence"/>
</dbReference>
<protein>
    <recommendedName>
        <fullName evidence="10">GAF domain-containing protein</fullName>
    </recommendedName>
</protein>
<comment type="caution">
    <text evidence="8">The sequence shown here is derived from an EMBL/GenBank/DDBJ whole genome shotgun (WGS) entry which is preliminary data.</text>
</comment>
<dbReference type="InterPro" id="IPR051692">
    <property type="entry name" value="OMP-like"/>
</dbReference>
<evidence type="ECO:0000256" key="3">
    <source>
        <dbReference type="ARBA" id="ARBA00023136"/>
    </source>
</evidence>
<dbReference type="SUPFAM" id="SSF55781">
    <property type="entry name" value="GAF domain-like"/>
    <property type="match status" value="1"/>
</dbReference>
<dbReference type="Pfam" id="PF13505">
    <property type="entry name" value="OMP_b-brl"/>
    <property type="match status" value="1"/>
</dbReference>
<evidence type="ECO:0000313" key="9">
    <source>
        <dbReference type="Proteomes" id="UP001055286"/>
    </source>
</evidence>
<evidence type="ECO:0008006" key="10">
    <source>
        <dbReference type="Google" id="ProtNLM"/>
    </source>
</evidence>
<keyword evidence="3" id="KW-0472">Membrane</keyword>
<dbReference type="Gene3D" id="3.30.450.40">
    <property type="match status" value="1"/>
</dbReference>
<name>A0AA37M3L0_9HYPH</name>
<evidence type="ECO:0000313" key="8">
    <source>
        <dbReference type="EMBL" id="GJD61390.1"/>
    </source>
</evidence>
<dbReference type="InterPro" id="IPR029016">
    <property type="entry name" value="GAF-like_dom_sf"/>
</dbReference>
<evidence type="ECO:0000259" key="6">
    <source>
        <dbReference type="Pfam" id="PF01590"/>
    </source>
</evidence>
<reference evidence="8" key="1">
    <citation type="journal article" date="2016" name="Front. Microbiol.">
        <title>Genome Sequence of the Piezophilic, Mesophilic Sulfate-Reducing Bacterium Desulfovibrio indicus J2T.</title>
        <authorList>
            <person name="Cao J."/>
            <person name="Maignien L."/>
            <person name="Shao Z."/>
            <person name="Alain K."/>
            <person name="Jebbar M."/>
        </authorList>
    </citation>
    <scope>NUCLEOTIDE SEQUENCE</scope>
    <source>
        <strain evidence="8">JCM 32048</strain>
    </source>
</reference>
<dbReference type="InterPro" id="IPR011250">
    <property type="entry name" value="OMP/PagP_B-barrel"/>
</dbReference>
<dbReference type="Pfam" id="PF01590">
    <property type="entry name" value="GAF"/>
    <property type="match status" value="1"/>
</dbReference>
<dbReference type="Gene3D" id="2.40.160.20">
    <property type="match status" value="1"/>
</dbReference>
<organism evidence="8 9">
    <name type="scientific">Methylobacterium frigidaeris</name>
    <dbReference type="NCBI Taxonomy" id="2038277"/>
    <lineage>
        <taxon>Bacteria</taxon>
        <taxon>Pseudomonadati</taxon>
        <taxon>Pseudomonadota</taxon>
        <taxon>Alphaproteobacteria</taxon>
        <taxon>Hyphomicrobiales</taxon>
        <taxon>Methylobacteriaceae</taxon>
        <taxon>Methylobacterium</taxon>
    </lineage>
</organism>
<dbReference type="AlphaFoldDB" id="A0AA37M3L0"/>
<gene>
    <name evidence="8" type="ORF">MPEAHAMD_1531</name>
</gene>
<dbReference type="InterPro" id="IPR003018">
    <property type="entry name" value="GAF"/>
</dbReference>
<dbReference type="RefSeq" id="WP_238190296.1">
    <property type="nucleotide sequence ID" value="NZ_BPQJ01000005.1"/>
</dbReference>
<evidence type="ECO:0000259" key="7">
    <source>
        <dbReference type="Pfam" id="PF13505"/>
    </source>
</evidence>
<comment type="subcellular location">
    <subcellularLocation>
        <location evidence="1">Cell outer membrane</location>
    </subcellularLocation>
</comment>
<reference evidence="8" key="2">
    <citation type="submission" date="2021-08" db="EMBL/GenBank/DDBJ databases">
        <authorList>
            <person name="Tani A."/>
            <person name="Ola A."/>
            <person name="Ogura Y."/>
            <person name="Katsura K."/>
            <person name="Hayashi T."/>
        </authorList>
    </citation>
    <scope>NUCLEOTIDE SEQUENCE</scope>
    <source>
        <strain evidence="8">JCM 32048</strain>
    </source>
</reference>
<dbReference type="GO" id="GO:0009279">
    <property type="term" value="C:cell outer membrane"/>
    <property type="evidence" value="ECO:0007669"/>
    <property type="project" value="UniProtKB-SubCell"/>
</dbReference>
<evidence type="ECO:0000256" key="1">
    <source>
        <dbReference type="ARBA" id="ARBA00004442"/>
    </source>
</evidence>
<keyword evidence="9" id="KW-1185">Reference proteome</keyword>
<keyword evidence="4" id="KW-0998">Cell outer membrane</keyword>
<feature type="domain" description="Outer membrane protein beta-barrel" evidence="7">
    <location>
        <begin position="386"/>
        <end position="535"/>
    </location>
</feature>
<comment type="similarity">
    <text evidence="5">Belongs to the Omp25/RopB family.</text>
</comment>
<evidence type="ECO:0000256" key="4">
    <source>
        <dbReference type="ARBA" id="ARBA00023237"/>
    </source>
</evidence>
<dbReference type="PANTHER" id="PTHR34001">
    <property type="entry name" value="BLL7405 PROTEIN"/>
    <property type="match status" value="1"/>
</dbReference>
<feature type="domain" description="GAF" evidence="6">
    <location>
        <begin position="25"/>
        <end position="171"/>
    </location>
</feature>
<sequence>MDPSLNSGTRSSDLLLAALYGSITRDDALPTMLDLLAARFRCRSAAFFYADRLLPLADVVRGHGLFDESAQRRYRDGFAHPDPLPGLMTRLPVGRAAASDRLFSPDEILALPFIREFYHPLGLREALGGPVVNEEGRLGIVSVHRGSDREPFGDDEIRDFEALIPHLAQAVQLRRRFFAIADEAQAAADALDATVLAVPGGCQTSTGLYPVAGNFQGDGSVDITGPNVVAPDGTALGRFINAGYRLSPIGAFNLVAAGPRTTEVRGVQNDQTLTTSNQTIAVQNLVLAQGATPSAVGRTVRDNGEAGTAGNCRPVLAATDYLTGVVYDRAPNDTPVGTIQAGGTRTETTTATALVGPLSNAQGVDAATLAALAVLPGQRRSLRTSGIVGGGQVGYNLHVGNVVAGLEADILGTGLSGRFAAGAFTARTSLDWFGTLRGRLGLAFDRVLVYATGGLAYGHVSLSYGLGGLSVGEHRLQFGWTAGGGVEFALTERISLRAEYKYLDLGTATYLRQEGYDARLRTQAHVATVGLNYRF</sequence>
<dbReference type="PANTHER" id="PTHR34001:SF3">
    <property type="entry name" value="BLL7405 PROTEIN"/>
    <property type="match status" value="1"/>
</dbReference>
<dbReference type="InterPro" id="IPR027385">
    <property type="entry name" value="Beta-barrel_OMP"/>
</dbReference>
<dbReference type="EMBL" id="BPQJ01000005">
    <property type="protein sequence ID" value="GJD61390.1"/>
    <property type="molecule type" value="Genomic_DNA"/>
</dbReference>
<evidence type="ECO:0000256" key="2">
    <source>
        <dbReference type="ARBA" id="ARBA00022729"/>
    </source>
</evidence>
<keyword evidence="2" id="KW-0732">Signal</keyword>
<proteinExistence type="inferred from homology"/>